<gene>
    <name evidence="1" type="ORF">SAMN03080602_00248</name>
</gene>
<dbReference type="EMBL" id="FXAO01000001">
    <property type="protein sequence ID" value="SMG07416.1"/>
    <property type="molecule type" value="Genomic_DNA"/>
</dbReference>
<name>A0A1X7HZY6_9FLAO</name>
<proteinExistence type="predicted"/>
<reference evidence="2" key="1">
    <citation type="submission" date="2017-04" db="EMBL/GenBank/DDBJ databases">
        <authorList>
            <person name="Varghese N."/>
            <person name="Submissions S."/>
        </authorList>
    </citation>
    <scope>NUCLEOTIDE SEQUENCE [LARGE SCALE GENOMIC DNA]</scope>
    <source>
        <strain evidence="2">DSM 19835</strain>
    </source>
</reference>
<keyword evidence="2" id="KW-1185">Reference proteome</keyword>
<protein>
    <submittedName>
        <fullName evidence="1">Uncharacterized protein</fullName>
    </submittedName>
</protein>
<sequence length="44" mass="4872">MSQLAQGHYFPLIFGRTFSGTGELHLPERRSGAGLTNKKIALNR</sequence>
<dbReference type="AlphaFoldDB" id="A0A1X7HZY6"/>
<accession>A0A1X7HZY6</accession>
<dbReference type="Proteomes" id="UP000193420">
    <property type="component" value="Unassembled WGS sequence"/>
</dbReference>
<evidence type="ECO:0000313" key="1">
    <source>
        <dbReference type="EMBL" id="SMG07416.1"/>
    </source>
</evidence>
<evidence type="ECO:0000313" key="2">
    <source>
        <dbReference type="Proteomes" id="UP000193420"/>
    </source>
</evidence>
<organism evidence="1 2">
    <name type="scientific">Arenibacter troitsensis</name>
    <dbReference type="NCBI Taxonomy" id="188872"/>
    <lineage>
        <taxon>Bacteria</taxon>
        <taxon>Pseudomonadati</taxon>
        <taxon>Bacteroidota</taxon>
        <taxon>Flavobacteriia</taxon>
        <taxon>Flavobacteriales</taxon>
        <taxon>Flavobacteriaceae</taxon>
        <taxon>Arenibacter</taxon>
    </lineage>
</organism>